<organism evidence="1 2">
    <name type="scientific">Geomicrobium halophilum</name>
    <dbReference type="NCBI Taxonomy" id="549000"/>
    <lineage>
        <taxon>Bacteria</taxon>
        <taxon>Bacillati</taxon>
        <taxon>Bacillota</taxon>
        <taxon>Bacilli</taxon>
        <taxon>Bacillales</taxon>
        <taxon>Geomicrobium</taxon>
    </lineage>
</organism>
<accession>A0A841PRV6</accession>
<dbReference type="EMBL" id="JACHHJ010000002">
    <property type="protein sequence ID" value="MBB6449896.1"/>
    <property type="molecule type" value="Genomic_DNA"/>
</dbReference>
<protein>
    <submittedName>
        <fullName evidence="1">Uncharacterized protein</fullName>
    </submittedName>
</protein>
<dbReference type="Proteomes" id="UP000568839">
    <property type="component" value="Unassembled WGS sequence"/>
</dbReference>
<dbReference type="AlphaFoldDB" id="A0A841PRV6"/>
<sequence>MEVLDQRVCVGKGYVVCSAYTIYPPASPSTLYIDAFALYCRV</sequence>
<evidence type="ECO:0000313" key="2">
    <source>
        <dbReference type="Proteomes" id="UP000568839"/>
    </source>
</evidence>
<evidence type="ECO:0000313" key="1">
    <source>
        <dbReference type="EMBL" id="MBB6449896.1"/>
    </source>
</evidence>
<gene>
    <name evidence="1" type="ORF">HNR44_001874</name>
</gene>
<proteinExistence type="predicted"/>
<name>A0A841PRV6_9BACL</name>
<reference evidence="1 2" key="1">
    <citation type="submission" date="2020-08" db="EMBL/GenBank/DDBJ databases">
        <title>Genomic Encyclopedia of Type Strains, Phase IV (KMG-IV): sequencing the most valuable type-strain genomes for metagenomic binning, comparative biology and taxonomic classification.</title>
        <authorList>
            <person name="Goeker M."/>
        </authorList>
    </citation>
    <scope>NUCLEOTIDE SEQUENCE [LARGE SCALE GENOMIC DNA]</scope>
    <source>
        <strain evidence="1 2">DSM 21769</strain>
    </source>
</reference>
<keyword evidence="2" id="KW-1185">Reference proteome</keyword>
<dbReference type="RefSeq" id="WP_281381387.1">
    <property type="nucleotide sequence ID" value="NZ_JACHHJ010000002.1"/>
</dbReference>
<comment type="caution">
    <text evidence="1">The sequence shown here is derived from an EMBL/GenBank/DDBJ whole genome shotgun (WGS) entry which is preliminary data.</text>
</comment>